<dbReference type="GO" id="GO:0006412">
    <property type="term" value="P:translation"/>
    <property type="evidence" value="ECO:0007669"/>
    <property type="project" value="UniProtKB-UniRule"/>
</dbReference>
<evidence type="ECO:0000313" key="11">
    <source>
        <dbReference type="Proteomes" id="UP000220840"/>
    </source>
</evidence>
<evidence type="ECO:0000256" key="2">
    <source>
        <dbReference type="ARBA" id="ARBA00011123"/>
    </source>
</evidence>
<dbReference type="EMBL" id="CAKJVE010000004">
    <property type="protein sequence ID" value="CAG9708405.1"/>
    <property type="molecule type" value="Genomic_DNA"/>
</dbReference>
<dbReference type="RefSeq" id="WP_058295031.1">
    <property type="nucleotide sequence ID" value="NZ_CAKJVE010000004.1"/>
</dbReference>
<dbReference type="InterPro" id="IPR003837">
    <property type="entry name" value="GatC"/>
</dbReference>
<dbReference type="GO" id="GO:0070681">
    <property type="term" value="P:glutaminyl-tRNAGln biosynthesis via transamidation"/>
    <property type="evidence" value="ECO:0007669"/>
    <property type="project" value="TreeGrafter"/>
</dbReference>
<dbReference type="Gene3D" id="1.10.20.60">
    <property type="entry name" value="Glu-tRNAGln amidotransferase C subunit, N-terminal domain"/>
    <property type="match status" value="1"/>
</dbReference>
<dbReference type="EMBL" id="UWJD01000001">
    <property type="protein sequence ID" value="VCT84278.1"/>
    <property type="molecule type" value="Genomic_DNA"/>
</dbReference>
<comment type="catalytic activity">
    <reaction evidence="4 6">
        <text>L-aspartyl-tRNA(Asn) + L-glutamine + ATP + H2O = L-asparaginyl-tRNA(Asn) + L-glutamate + ADP + phosphate + 2 H(+)</text>
        <dbReference type="Rhea" id="RHEA:14513"/>
        <dbReference type="Rhea" id="RHEA-COMP:9674"/>
        <dbReference type="Rhea" id="RHEA-COMP:9677"/>
        <dbReference type="ChEBI" id="CHEBI:15377"/>
        <dbReference type="ChEBI" id="CHEBI:15378"/>
        <dbReference type="ChEBI" id="CHEBI:29985"/>
        <dbReference type="ChEBI" id="CHEBI:30616"/>
        <dbReference type="ChEBI" id="CHEBI:43474"/>
        <dbReference type="ChEBI" id="CHEBI:58359"/>
        <dbReference type="ChEBI" id="CHEBI:78515"/>
        <dbReference type="ChEBI" id="CHEBI:78516"/>
        <dbReference type="ChEBI" id="CHEBI:456216"/>
    </reaction>
</comment>
<name>A0A2A7MGM9_9CLOT</name>
<protein>
    <recommendedName>
        <fullName evidence="6">Aspartyl/glutamyl-tRNA(Asn/Gln) amidotransferase subunit C</fullName>
        <shortName evidence="6">Asp/Glu-ADT subunit C</shortName>
        <ecNumber evidence="6">6.3.5.-</ecNumber>
    </recommendedName>
</protein>
<accession>A0A2A7MGM9</accession>
<evidence type="ECO:0000256" key="3">
    <source>
        <dbReference type="ARBA" id="ARBA00024799"/>
    </source>
</evidence>
<comment type="catalytic activity">
    <reaction evidence="5 6">
        <text>L-glutamyl-tRNA(Gln) + L-glutamine + ATP + H2O = L-glutaminyl-tRNA(Gln) + L-glutamate + ADP + phosphate + H(+)</text>
        <dbReference type="Rhea" id="RHEA:17521"/>
        <dbReference type="Rhea" id="RHEA-COMP:9681"/>
        <dbReference type="Rhea" id="RHEA-COMP:9684"/>
        <dbReference type="ChEBI" id="CHEBI:15377"/>
        <dbReference type="ChEBI" id="CHEBI:15378"/>
        <dbReference type="ChEBI" id="CHEBI:29985"/>
        <dbReference type="ChEBI" id="CHEBI:30616"/>
        <dbReference type="ChEBI" id="CHEBI:43474"/>
        <dbReference type="ChEBI" id="CHEBI:58359"/>
        <dbReference type="ChEBI" id="CHEBI:78520"/>
        <dbReference type="ChEBI" id="CHEBI:78521"/>
        <dbReference type="ChEBI" id="CHEBI:456216"/>
    </reaction>
</comment>
<dbReference type="EC" id="6.3.5.-" evidence="6"/>
<reference evidence="10 12" key="2">
    <citation type="submission" date="2018-06" db="EMBL/GenBank/DDBJ databases">
        <authorList>
            <consortium name="IHU Genomes"/>
        </authorList>
    </citation>
    <scope>NUCLEOTIDE SEQUENCE [LARGE SCALE GENOMIC DNA]</scope>
    <source>
        <strain evidence="10 12">NEC25</strain>
    </source>
</reference>
<dbReference type="PANTHER" id="PTHR15004:SF0">
    <property type="entry name" value="GLUTAMYL-TRNA(GLN) AMIDOTRANSFERASE SUBUNIT C, MITOCHONDRIAL"/>
    <property type="match status" value="1"/>
</dbReference>
<evidence type="ECO:0000313" key="9">
    <source>
        <dbReference type="EMBL" id="PEG30865.1"/>
    </source>
</evidence>
<evidence type="ECO:0000256" key="1">
    <source>
        <dbReference type="ARBA" id="ARBA00010757"/>
    </source>
</evidence>
<evidence type="ECO:0000256" key="6">
    <source>
        <dbReference type="HAMAP-Rule" id="MF_00122"/>
    </source>
</evidence>
<dbReference type="HAMAP" id="MF_00122">
    <property type="entry name" value="GatC"/>
    <property type="match status" value="1"/>
</dbReference>
<sequence>MNVTIDEVKYIAKLSKLRFTDEEAAKFASEFEGILENFKYLSELDLEINDDEIKKELKPIVRKDEVKKFECNDLFRNVKEKQDTYIKVPKIIE</sequence>
<comment type="function">
    <text evidence="3 6">Allows the formation of correctly charged Asn-tRNA(Asn) or Gln-tRNA(Gln) through the transamidation of misacylated Asp-tRNA(Asn) or Glu-tRNA(Gln) in organisms which lack either or both of asparaginyl-tRNA or glutaminyl-tRNA synthetases. The reaction takes place in the presence of glutamine and ATP through an activated phospho-Asp-tRNA(Asn) or phospho-Glu-tRNA(Gln).</text>
</comment>
<keyword evidence="11" id="KW-1185">Reference proteome</keyword>
<proteinExistence type="inferred from homology"/>
<reference evidence="9 11" key="1">
    <citation type="submission" date="2017-10" db="EMBL/GenBank/DDBJ databases">
        <title>Effective Description of Clostridium neonatale sp. nov. linked to necrotizing enterocolitis in neonates and a clarification of species assignable to the genus Clostridium (Prazmowski 1880) emend. Lawson and Rainey 2016.</title>
        <authorList>
            <person name="Bernard K."/>
            <person name="Burdz T."/>
            <person name="Wiebe D."/>
            <person name="Balcewich B."/>
            <person name="Alfa M."/>
            <person name="Bernier A.-M."/>
        </authorList>
    </citation>
    <scope>NUCLEOTIDE SEQUENCE [LARGE SCALE GENOMIC DNA]</scope>
    <source>
        <strain evidence="9 11">LCDC99A005</strain>
    </source>
</reference>
<evidence type="ECO:0000313" key="7">
    <source>
        <dbReference type="EMBL" id="CAG9708405.1"/>
    </source>
</evidence>
<evidence type="ECO:0000256" key="5">
    <source>
        <dbReference type="ARBA" id="ARBA00047913"/>
    </source>
</evidence>
<dbReference type="PANTHER" id="PTHR15004">
    <property type="entry name" value="GLUTAMYL-TRNA(GLN) AMIDOTRANSFERASE SUBUNIT C, MITOCHONDRIAL"/>
    <property type="match status" value="1"/>
</dbReference>
<dbReference type="EMBL" id="CAMTCP010000264">
    <property type="protein sequence ID" value="CAI3665246.1"/>
    <property type="molecule type" value="Genomic_DNA"/>
</dbReference>
<organism evidence="9 11">
    <name type="scientific">Clostridium neonatale</name>
    <dbReference type="NCBI Taxonomy" id="137838"/>
    <lineage>
        <taxon>Bacteria</taxon>
        <taxon>Bacillati</taxon>
        <taxon>Bacillota</taxon>
        <taxon>Clostridia</taxon>
        <taxon>Eubacteriales</taxon>
        <taxon>Clostridiaceae</taxon>
        <taxon>Clostridium</taxon>
    </lineage>
</organism>
<dbReference type="GO" id="GO:0006450">
    <property type="term" value="P:regulation of translational fidelity"/>
    <property type="evidence" value="ECO:0007669"/>
    <property type="project" value="InterPro"/>
</dbReference>
<keyword evidence="6 7" id="KW-0436">Ligase</keyword>
<dbReference type="GO" id="GO:0016740">
    <property type="term" value="F:transferase activity"/>
    <property type="evidence" value="ECO:0007669"/>
    <property type="project" value="UniProtKB-KW"/>
</dbReference>
<keyword evidence="6" id="KW-0067">ATP-binding</keyword>
<reference evidence="8" key="4">
    <citation type="submission" date="2022-10" db="EMBL/GenBank/DDBJ databases">
        <authorList>
            <person name="Aires J."/>
            <person name="Mesa V."/>
        </authorList>
    </citation>
    <scope>NUCLEOTIDE SEQUENCE</scope>
    <source>
        <strain evidence="8">Clostridium neonatale JD116</strain>
    </source>
</reference>
<dbReference type="OrthoDB" id="9813938at2"/>
<comment type="subunit">
    <text evidence="2 6">Heterotrimer of A, B and C subunits.</text>
</comment>
<evidence type="ECO:0000313" key="10">
    <source>
        <dbReference type="EMBL" id="VCT84278.1"/>
    </source>
</evidence>
<dbReference type="Pfam" id="PF02686">
    <property type="entry name" value="GatC"/>
    <property type="match status" value="1"/>
</dbReference>
<dbReference type="Proteomes" id="UP000789738">
    <property type="component" value="Unassembled WGS sequence"/>
</dbReference>
<comment type="similarity">
    <text evidence="1 6">Belongs to the GatC family.</text>
</comment>
<dbReference type="NCBIfam" id="TIGR00135">
    <property type="entry name" value="gatC"/>
    <property type="match status" value="1"/>
</dbReference>
<evidence type="ECO:0000313" key="12">
    <source>
        <dbReference type="Proteomes" id="UP000431451"/>
    </source>
</evidence>
<dbReference type="AlphaFoldDB" id="A0A2A7MGM9"/>
<dbReference type="Proteomes" id="UP000220840">
    <property type="component" value="Unassembled WGS sequence"/>
</dbReference>
<dbReference type="Proteomes" id="UP001189143">
    <property type="component" value="Unassembled WGS sequence"/>
</dbReference>
<dbReference type="SUPFAM" id="SSF141000">
    <property type="entry name" value="Glu-tRNAGln amidotransferase C subunit"/>
    <property type="match status" value="1"/>
</dbReference>
<gene>
    <name evidence="6 9" type="primary">gatC</name>
    <name evidence="10" type="synonym">gatC_2</name>
    <name evidence="8" type="ORF">CNEO2_640014</name>
    <name evidence="7" type="ORF">CNEO_43611</name>
    <name evidence="10" type="ORF">CNEONATNEC25_01878</name>
    <name evidence="9" type="ORF">CQ394_03855</name>
</gene>
<dbReference type="GO" id="GO:0005524">
    <property type="term" value="F:ATP binding"/>
    <property type="evidence" value="ECO:0007669"/>
    <property type="project" value="UniProtKB-KW"/>
</dbReference>
<keyword evidence="6" id="KW-0648">Protein biosynthesis</keyword>
<keyword evidence="9" id="KW-0808">Transferase</keyword>
<dbReference type="InterPro" id="IPR036113">
    <property type="entry name" value="Asp/Glu-ADT_sf_sub_c"/>
</dbReference>
<dbReference type="GO" id="GO:0050567">
    <property type="term" value="F:glutaminyl-tRNA synthase (glutamine-hydrolyzing) activity"/>
    <property type="evidence" value="ECO:0007669"/>
    <property type="project" value="UniProtKB-UniRule"/>
</dbReference>
<evidence type="ECO:0000313" key="8">
    <source>
        <dbReference type="EMBL" id="CAI3665246.1"/>
    </source>
</evidence>
<dbReference type="EMBL" id="PDCJ01000001">
    <property type="protein sequence ID" value="PEG30865.1"/>
    <property type="molecule type" value="Genomic_DNA"/>
</dbReference>
<evidence type="ECO:0000256" key="4">
    <source>
        <dbReference type="ARBA" id="ARBA00047380"/>
    </source>
</evidence>
<dbReference type="Proteomes" id="UP000431451">
    <property type="component" value="Unassembled WGS sequence"/>
</dbReference>
<dbReference type="STRING" id="137838.GCA_001458595_02233"/>
<reference evidence="7" key="3">
    <citation type="submission" date="2021-10" db="EMBL/GenBank/DDBJ databases">
        <authorList>
            <person name="Mesa V."/>
        </authorList>
    </citation>
    <scope>NUCLEOTIDE SEQUENCE</scope>
    <source>
        <strain evidence="7">CC3_PB</strain>
    </source>
</reference>
<keyword evidence="6" id="KW-0547">Nucleotide-binding</keyword>